<dbReference type="InterPro" id="IPR052170">
    <property type="entry name" value="M29_Exopeptidase"/>
</dbReference>
<comment type="caution">
    <text evidence="2">The sequence shown here is derived from an EMBL/GenBank/DDBJ whole genome shotgun (WGS) entry which is preliminary data.</text>
</comment>
<dbReference type="SUPFAM" id="SSF144052">
    <property type="entry name" value="Thermophilic metalloprotease-like"/>
    <property type="match status" value="1"/>
</dbReference>
<protein>
    <recommendedName>
        <fullName evidence="4">Leucyl aminopeptidase</fullName>
    </recommendedName>
</protein>
<dbReference type="AlphaFoldDB" id="A0A6N7YYM4"/>
<evidence type="ECO:0000256" key="1">
    <source>
        <dbReference type="ARBA" id="ARBA00022723"/>
    </source>
</evidence>
<dbReference type="InterPro" id="IPR058739">
    <property type="entry name" value="NicX"/>
</dbReference>
<evidence type="ECO:0000313" key="3">
    <source>
        <dbReference type="Proteomes" id="UP000440096"/>
    </source>
</evidence>
<proteinExistence type="predicted"/>
<accession>A0A6N7YYM4</accession>
<evidence type="ECO:0008006" key="4">
    <source>
        <dbReference type="Google" id="ProtNLM"/>
    </source>
</evidence>
<organism evidence="2 3">
    <name type="scientific">Amycolatopsis pithecellobii</name>
    <dbReference type="NCBI Taxonomy" id="664692"/>
    <lineage>
        <taxon>Bacteria</taxon>
        <taxon>Bacillati</taxon>
        <taxon>Actinomycetota</taxon>
        <taxon>Actinomycetes</taxon>
        <taxon>Pseudonocardiales</taxon>
        <taxon>Pseudonocardiaceae</taxon>
        <taxon>Amycolatopsis</taxon>
    </lineage>
</organism>
<dbReference type="PANTHER" id="PTHR34448">
    <property type="entry name" value="AMINOPEPTIDASE"/>
    <property type="match status" value="1"/>
</dbReference>
<keyword evidence="3" id="KW-1185">Reference proteome</keyword>
<dbReference type="EMBL" id="WMBA01000001">
    <property type="protein sequence ID" value="MTD52541.1"/>
    <property type="molecule type" value="Genomic_DNA"/>
</dbReference>
<keyword evidence="1" id="KW-0479">Metal-binding</keyword>
<gene>
    <name evidence="2" type="ORF">GKO32_00875</name>
</gene>
<name>A0A6N7YYM4_9PSEU</name>
<dbReference type="PANTHER" id="PTHR34448:SF1">
    <property type="entry name" value="BLL6088 PROTEIN"/>
    <property type="match status" value="1"/>
</dbReference>
<sequence>MSGLRRLAPGAANCVRFGNVKPGESVLLLTEPGLDEEVVDAIGFAAKSAGASVSVLVKEPWKSGQALDPVVAAALKAADMLFDFGGPTSHSEAGFLASFDYGTRYLLVRPEPEALLAESALVPNELIYLLNSRTQKIVRENPALHVTDDKGTDFRMETIPGTIGAYIGSRPYESGPAVPGYIGTFPGATTVFGDLNYTGNGRLVLDAALTFDEPRAPISFTIKDGWVTGISGGPEAEYLWETAQAHRNATRLAECGFGVNPKISLQPAQSRSATARAVNIMSWSRRAGTFFMAMGGNQLLGGTDPSNAVPQFGVIKRPTITAGDVPIVKDGRLVMADEPDAELIELCEKFGGTQWLTPA</sequence>
<dbReference type="Proteomes" id="UP000440096">
    <property type="component" value="Unassembled WGS sequence"/>
</dbReference>
<reference evidence="2 3" key="1">
    <citation type="submission" date="2019-11" db="EMBL/GenBank/DDBJ databases">
        <title>Draft genome of Amycolatopsis RM579.</title>
        <authorList>
            <person name="Duangmal K."/>
            <person name="Mingma R."/>
        </authorList>
    </citation>
    <scope>NUCLEOTIDE SEQUENCE [LARGE SCALE GENOMIC DNA]</scope>
    <source>
        <strain evidence="2 3">RM579</strain>
    </source>
</reference>
<evidence type="ECO:0000313" key="2">
    <source>
        <dbReference type="EMBL" id="MTD52541.1"/>
    </source>
</evidence>
<dbReference type="GO" id="GO:0046872">
    <property type="term" value="F:metal ion binding"/>
    <property type="evidence" value="ECO:0007669"/>
    <property type="project" value="UniProtKB-KW"/>
</dbReference>
<dbReference type="OrthoDB" id="9803993at2"/>
<dbReference type="Pfam" id="PF26233">
    <property type="entry name" value="NicX"/>
    <property type="match status" value="1"/>
</dbReference>
<dbReference type="RefSeq" id="WP_154754792.1">
    <property type="nucleotide sequence ID" value="NZ_WMBA01000001.1"/>
</dbReference>